<gene>
    <name evidence="4" type="ORF">OE88DRAFT_1628151</name>
</gene>
<feature type="transmembrane region" description="Helical" evidence="3">
    <location>
        <begin position="180"/>
        <end position="200"/>
    </location>
</feature>
<comment type="subcellular location">
    <subcellularLocation>
        <location evidence="1">Membrane</location>
        <topology evidence="1">Multi-pass membrane protein</topology>
    </subcellularLocation>
</comment>
<keyword evidence="3" id="KW-1133">Transmembrane helix</keyword>
<dbReference type="EMBL" id="ML213509">
    <property type="protein sequence ID" value="TFK52175.1"/>
    <property type="molecule type" value="Genomic_DNA"/>
</dbReference>
<dbReference type="OrthoDB" id="2213137at2759"/>
<dbReference type="Gene3D" id="1.20.1250.20">
    <property type="entry name" value="MFS general substrate transporter like domains"/>
    <property type="match status" value="2"/>
</dbReference>
<evidence type="ECO:0000313" key="4">
    <source>
        <dbReference type="EMBL" id="TFK52175.1"/>
    </source>
</evidence>
<dbReference type="InterPro" id="IPR050327">
    <property type="entry name" value="Proton-linked_MCT"/>
</dbReference>
<keyword evidence="5" id="KW-1185">Reference proteome</keyword>
<feature type="transmembrane region" description="Helical" evidence="3">
    <location>
        <begin position="285"/>
        <end position="306"/>
    </location>
</feature>
<feature type="transmembrane region" description="Helical" evidence="3">
    <location>
        <begin position="83"/>
        <end position="109"/>
    </location>
</feature>
<dbReference type="InterPro" id="IPR036259">
    <property type="entry name" value="MFS_trans_sf"/>
</dbReference>
<feature type="transmembrane region" description="Helical" evidence="3">
    <location>
        <begin position="212"/>
        <end position="232"/>
    </location>
</feature>
<dbReference type="PANTHER" id="PTHR11360:SF287">
    <property type="entry name" value="MFS MONOCARBOXYLATE TRANSPORTER"/>
    <property type="match status" value="1"/>
</dbReference>
<dbReference type="SUPFAM" id="SSF103473">
    <property type="entry name" value="MFS general substrate transporter"/>
    <property type="match status" value="1"/>
</dbReference>
<dbReference type="InterPro" id="IPR011701">
    <property type="entry name" value="MFS"/>
</dbReference>
<sequence length="495" mass="53611">MVESMSVKTLKTRSVETLELAIRQPLPASASSLNVSVERVETLRESGDEGRLQGAFELDDSDVVMRNESSLAPVDRGFQAWSFLFGAFLVEAIVWGFPDTFGVFLAAYLNDPRFAKQKSASSVLPLVGNLSSGIMYFDGPIVYSLAIKYPYLRRPAIFCGTVICFLSLFGASYASKVEQLVILQGVMYAIGGSLVYHPCISYTSEWFVARRGLANGVIYAGTAVGGLVLPLVLPRLLSRYGSQVTLRIVSVAIICLVLPILPFIKGRLPESRIHGPSARSMDYSWLKSWIFWWVMLVNTVQAFAYFVPILWLPTFATAMHVSDTNAALALALLNGTAIVARLAVGAMVDRMNPWIIASSTLFCTSVATFVLWGVLSHSLAGLLAYGVAFGTLASGWSSIWVGFIRPMARDDPRLITTFLGLLGVGRGLGQVLSTPISTSLLRDTSPSSTWPWYSKTGFEVAGGRFERLIVYVGASFAGAAAIAACGWKVEKASVA</sequence>
<feature type="transmembrane region" description="Helical" evidence="3">
    <location>
        <begin position="381"/>
        <end position="402"/>
    </location>
</feature>
<dbReference type="GO" id="GO:0022857">
    <property type="term" value="F:transmembrane transporter activity"/>
    <property type="evidence" value="ECO:0007669"/>
    <property type="project" value="InterPro"/>
</dbReference>
<feature type="transmembrane region" description="Helical" evidence="3">
    <location>
        <begin position="468"/>
        <end position="487"/>
    </location>
</feature>
<evidence type="ECO:0000256" key="2">
    <source>
        <dbReference type="ARBA" id="ARBA00006727"/>
    </source>
</evidence>
<dbReference type="GO" id="GO:0016020">
    <property type="term" value="C:membrane"/>
    <property type="evidence" value="ECO:0007669"/>
    <property type="project" value="UniProtKB-SubCell"/>
</dbReference>
<protein>
    <submittedName>
        <fullName evidence="4">MFS general substrate transporter</fullName>
    </submittedName>
</protein>
<feature type="transmembrane region" description="Helical" evidence="3">
    <location>
        <begin position="355"/>
        <end position="375"/>
    </location>
</feature>
<accession>A0A5C3N566</accession>
<evidence type="ECO:0000313" key="5">
    <source>
        <dbReference type="Proteomes" id="UP000305948"/>
    </source>
</evidence>
<evidence type="ECO:0000256" key="1">
    <source>
        <dbReference type="ARBA" id="ARBA00004141"/>
    </source>
</evidence>
<evidence type="ECO:0000256" key="3">
    <source>
        <dbReference type="SAM" id="Phobius"/>
    </source>
</evidence>
<name>A0A5C3N566_9AGAM</name>
<keyword evidence="3" id="KW-0812">Transmembrane</keyword>
<dbReference type="AlphaFoldDB" id="A0A5C3N566"/>
<organism evidence="4 5">
    <name type="scientific">Heliocybe sulcata</name>
    <dbReference type="NCBI Taxonomy" id="5364"/>
    <lineage>
        <taxon>Eukaryota</taxon>
        <taxon>Fungi</taxon>
        <taxon>Dikarya</taxon>
        <taxon>Basidiomycota</taxon>
        <taxon>Agaricomycotina</taxon>
        <taxon>Agaricomycetes</taxon>
        <taxon>Gloeophyllales</taxon>
        <taxon>Gloeophyllaceae</taxon>
        <taxon>Heliocybe</taxon>
    </lineage>
</organism>
<proteinExistence type="inferred from homology"/>
<comment type="similarity">
    <text evidence="2">Belongs to the major facilitator superfamily. Monocarboxylate porter (TC 2.A.1.13) family.</text>
</comment>
<dbReference type="Proteomes" id="UP000305948">
    <property type="component" value="Unassembled WGS sequence"/>
</dbReference>
<dbReference type="PANTHER" id="PTHR11360">
    <property type="entry name" value="MONOCARBOXYLATE TRANSPORTER"/>
    <property type="match status" value="1"/>
</dbReference>
<keyword evidence="3" id="KW-0472">Membrane</keyword>
<feature type="transmembrane region" description="Helical" evidence="3">
    <location>
        <begin position="244"/>
        <end position="264"/>
    </location>
</feature>
<reference evidence="4 5" key="1">
    <citation type="journal article" date="2019" name="Nat. Ecol. Evol.">
        <title>Megaphylogeny resolves global patterns of mushroom evolution.</title>
        <authorList>
            <person name="Varga T."/>
            <person name="Krizsan K."/>
            <person name="Foldi C."/>
            <person name="Dima B."/>
            <person name="Sanchez-Garcia M."/>
            <person name="Sanchez-Ramirez S."/>
            <person name="Szollosi G.J."/>
            <person name="Szarkandi J.G."/>
            <person name="Papp V."/>
            <person name="Albert L."/>
            <person name="Andreopoulos W."/>
            <person name="Angelini C."/>
            <person name="Antonin V."/>
            <person name="Barry K.W."/>
            <person name="Bougher N.L."/>
            <person name="Buchanan P."/>
            <person name="Buyck B."/>
            <person name="Bense V."/>
            <person name="Catcheside P."/>
            <person name="Chovatia M."/>
            <person name="Cooper J."/>
            <person name="Damon W."/>
            <person name="Desjardin D."/>
            <person name="Finy P."/>
            <person name="Geml J."/>
            <person name="Haridas S."/>
            <person name="Hughes K."/>
            <person name="Justo A."/>
            <person name="Karasinski D."/>
            <person name="Kautmanova I."/>
            <person name="Kiss B."/>
            <person name="Kocsube S."/>
            <person name="Kotiranta H."/>
            <person name="LaButti K.M."/>
            <person name="Lechner B.E."/>
            <person name="Liimatainen K."/>
            <person name="Lipzen A."/>
            <person name="Lukacs Z."/>
            <person name="Mihaltcheva S."/>
            <person name="Morgado L.N."/>
            <person name="Niskanen T."/>
            <person name="Noordeloos M.E."/>
            <person name="Ohm R.A."/>
            <person name="Ortiz-Santana B."/>
            <person name="Ovrebo C."/>
            <person name="Racz N."/>
            <person name="Riley R."/>
            <person name="Savchenko A."/>
            <person name="Shiryaev A."/>
            <person name="Soop K."/>
            <person name="Spirin V."/>
            <person name="Szebenyi C."/>
            <person name="Tomsovsky M."/>
            <person name="Tulloss R.E."/>
            <person name="Uehling J."/>
            <person name="Grigoriev I.V."/>
            <person name="Vagvolgyi C."/>
            <person name="Papp T."/>
            <person name="Martin F.M."/>
            <person name="Miettinen O."/>
            <person name="Hibbett D.S."/>
            <person name="Nagy L.G."/>
        </authorList>
    </citation>
    <scope>NUCLEOTIDE SEQUENCE [LARGE SCALE GENOMIC DNA]</scope>
    <source>
        <strain evidence="4 5">OMC1185</strain>
    </source>
</reference>
<dbReference type="Pfam" id="PF07690">
    <property type="entry name" value="MFS_1"/>
    <property type="match status" value="1"/>
</dbReference>
<feature type="transmembrane region" description="Helical" evidence="3">
    <location>
        <begin position="156"/>
        <end position="174"/>
    </location>
</feature>
<feature type="transmembrane region" description="Helical" evidence="3">
    <location>
        <begin position="326"/>
        <end position="348"/>
    </location>
</feature>